<feature type="transmembrane region" description="Helical" evidence="5">
    <location>
        <begin position="382"/>
        <end position="405"/>
    </location>
</feature>
<feature type="transmembrane region" description="Helical" evidence="5">
    <location>
        <begin position="319"/>
        <end position="338"/>
    </location>
</feature>
<keyword evidence="8" id="KW-1185">Reference proteome</keyword>
<dbReference type="RefSeq" id="WP_150404920.1">
    <property type="nucleotide sequence ID" value="NZ_VXLC01000015.1"/>
</dbReference>
<feature type="transmembrane region" description="Helical" evidence="5">
    <location>
        <begin position="350"/>
        <end position="370"/>
    </location>
</feature>
<sequence length="477" mass="48287">MTAPPERIPTTPAGGVATLPGSRRRWLALAVVLTGQFMASMDTTVGNIAAPSIQQDLRIEPGTAALAVAAYTLMYASLLITGARLGSDRGRRRLFLIGITVFTVSSVAIGLAPNAIVLIGARAVQGAGAAMAVPQAISFIQADFTGTARTRALAAYGAMISFGATAGLALGGALISLDLFGLGWRIVFLINLPVGIAVLLGAARLLPEIGVSARQLDLAGVGLLTVGAASITGALALGPDTGWTWLGSAVAALGVAVLAVFVAWQRIQLRRNGAPLLDLRILAVPGMRPGLVALLLSGTTYTGVLFCVAADLQDQHGRSAAAAGIALVPFAIGFGVGSAPGSLVPHRRHLTLTIAGLAVLGGSLILLGTIERGDGLPTAAAVMLLAAAGFGYGACFTPLLGLTVAHVRADQVPDATGIATTTFQFSFVLGVAVFGSLYTATSLAYALAIMGALACVAIVPAAMIRPINNFGRQTNNA</sequence>
<comment type="caution">
    <text evidence="7">The sequence shown here is derived from an EMBL/GenBank/DDBJ whole genome shotgun (WGS) entry which is preliminary data.</text>
</comment>
<comment type="subcellular location">
    <subcellularLocation>
        <location evidence="1">Cell membrane</location>
        <topology evidence="1">Multi-pass membrane protein</topology>
    </subcellularLocation>
</comment>
<evidence type="ECO:0000256" key="4">
    <source>
        <dbReference type="ARBA" id="ARBA00023136"/>
    </source>
</evidence>
<dbReference type="InterPro" id="IPR036259">
    <property type="entry name" value="MFS_trans_sf"/>
</dbReference>
<feature type="transmembrane region" description="Helical" evidence="5">
    <location>
        <begin position="444"/>
        <end position="464"/>
    </location>
</feature>
<dbReference type="Proteomes" id="UP000323876">
    <property type="component" value="Unassembled WGS sequence"/>
</dbReference>
<keyword evidence="3 5" id="KW-1133">Transmembrane helix</keyword>
<evidence type="ECO:0000313" key="7">
    <source>
        <dbReference type="EMBL" id="KAA8885362.1"/>
    </source>
</evidence>
<protein>
    <submittedName>
        <fullName evidence="7">MFS transporter</fullName>
    </submittedName>
</protein>
<feature type="domain" description="Major facilitator superfamily (MFS) profile" evidence="6">
    <location>
        <begin position="28"/>
        <end position="469"/>
    </location>
</feature>
<feature type="transmembrane region" description="Helical" evidence="5">
    <location>
        <begin position="26"/>
        <end position="50"/>
    </location>
</feature>
<evidence type="ECO:0000259" key="6">
    <source>
        <dbReference type="PROSITE" id="PS50850"/>
    </source>
</evidence>
<dbReference type="GO" id="GO:0022857">
    <property type="term" value="F:transmembrane transporter activity"/>
    <property type="evidence" value="ECO:0007669"/>
    <property type="project" value="InterPro"/>
</dbReference>
<feature type="transmembrane region" description="Helical" evidence="5">
    <location>
        <begin position="152"/>
        <end position="176"/>
    </location>
</feature>
<gene>
    <name evidence="7" type="ORF">F3087_27270</name>
</gene>
<evidence type="ECO:0000256" key="5">
    <source>
        <dbReference type="SAM" id="Phobius"/>
    </source>
</evidence>
<feature type="transmembrane region" description="Helical" evidence="5">
    <location>
        <begin position="218"/>
        <end position="237"/>
    </location>
</feature>
<feature type="transmembrane region" description="Helical" evidence="5">
    <location>
        <begin position="182"/>
        <end position="206"/>
    </location>
</feature>
<name>A0A5N0E7F5_9NOCA</name>
<evidence type="ECO:0000256" key="2">
    <source>
        <dbReference type="ARBA" id="ARBA00022692"/>
    </source>
</evidence>
<dbReference type="InterPro" id="IPR011701">
    <property type="entry name" value="MFS"/>
</dbReference>
<accession>A0A5N0E7F5</accession>
<feature type="transmembrane region" description="Helical" evidence="5">
    <location>
        <begin position="417"/>
        <end position="438"/>
    </location>
</feature>
<dbReference type="AlphaFoldDB" id="A0A5N0E7F5"/>
<organism evidence="7 8">
    <name type="scientific">Nocardia colli</name>
    <dbReference type="NCBI Taxonomy" id="2545717"/>
    <lineage>
        <taxon>Bacteria</taxon>
        <taxon>Bacillati</taxon>
        <taxon>Actinomycetota</taxon>
        <taxon>Actinomycetes</taxon>
        <taxon>Mycobacteriales</taxon>
        <taxon>Nocardiaceae</taxon>
        <taxon>Nocardia</taxon>
    </lineage>
</organism>
<feature type="transmembrane region" description="Helical" evidence="5">
    <location>
        <begin position="290"/>
        <end position="313"/>
    </location>
</feature>
<dbReference type="GO" id="GO:0005886">
    <property type="term" value="C:plasma membrane"/>
    <property type="evidence" value="ECO:0007669"/>
    <property type="project" value="UniProtKB-SubCell"/>
</dbReference>
<dbReference type="CDD" id="cd17321">
    <property type="entry name" value="MFS_MMR_MDR_like"/>
    <property type="match status" value="1"/>
</dbReference>
<feature type="transmembrane region" description="Helical" evidence="5">
    <location>
        <begin position="243"/>
        <end position="264"/>
    </location>
</feature>
<keyword evidence="2 5" id="KW-0812">Transmembrane</keyword>
<dbReference type="SUPFAM" id="SSF103473">
    <property type="entry name" value="MFS general substrate transporter"/>
    <property type="match status" value="2"/>
</dbReference>
<dbReference type="Gene3D" id="1.20.1250.20">
    <property type="entry name" value="MFS general substrate transporter like domains"/>
    <property type="match status" value="1"/>
</dbReference>
<feature type="transmembrane region" description="Helical" evidence="5">
    <location>
        <begin position="62"/>
        <end position="82"/>
    </location>
</feature>
<evidence type="ECO:0000256" key="3">
    <source>
        <dbReference type="ARBA" id="ARBA00022989"/>
    </source>
</evidence>
<feature type="transmembrane region" description="Helical" evidence="5">
    <location>
        <begin position="119"/>
        <end position="140"/>
    </location>
</feature>
<dbReference type="InterPro" id="IPR020846">
    <property type="entry name" value="MFS_dom"/>
</dbReference>
<dbReference type="OrthoDB" id="5315310at2"/>
<proteinExistence type="predicted"/>
<reference evidence="7 8" key="1">
    <citation type="submission" date="2019-09" db="EMBL/GenBank/DDBJ databases">
        <authorList>
            <person name="Wang X."/>
        </authorList>
    </citation>
    <scope>NUCLEOTIDE SEQUENCE [LARGE SCALE GENOMIC DNA]</scope>
    <source>
        <strain evidence="7 8">CICC 11023</strain>
    </source>
</reference>
<keyword evidence="4 5" id="KW-0472">Membrane</keyword>
<feature type="transmembrane region" description="Helical" evidence="5">
    <location>
        <begin position="94"/>
        <end position="113"/>
    </location>
</feature>
<dbReference type="Gene3D" id="1.20.1720.10">
    <property type="entry name" value="Multidrug resistance protein D"/>
    <property type="match status" value="1"/>
</dbReference>
<dbReference type="PANTHER" id="PTHR42718">
    <property type="entry name" value="MAJOR FACILITATOR SUPERFAMILY MULTIDRUG TRANSPORTER MFSC"/>
    <property type="match status" value="1"/>
</dbReference>
<dbReference type="PANTHER" id="PTHR42718:SF39">
    <property type="entry name" value="ACTINORHODIN TRANSPORTER-RELATED"/>
    <property type="match status" value="1"/>
</dbReference>
<evidence type="ECO:0000256" key="1">
    <source>
        <dbReference type="ARBA" id="ARBA00004651"/>
    </source>
</evidence>
<dbReference type="PROSITE" id="PS50850">
    <property type="entry name" value="MFS"/>
    <property type="match status" value="1"/>
</dbReference>
<dbReference type="EMBL" id="VXLC01000015">
    <property type="protein sequence ID" value="KAA8885362.1"/>
    <property type="molecule type" value="Genomic_DNA"/>
</dbReference>
<dbReference type="Pfam" id="PF07690">
    <property type="entry name" value="MFS_1"/>
    <property type="match status" value="2"/>
</dbReference>
<evidence type="ECO:0000313" key="8">
    <source>
        <dbReference type="Proteomes" id="UP000323876"/>
    </source>
</evidence>